<dbReference type="Proteomes" id="UP000283387">
    <property type="component" value="Unassembled WGS sequence"/>
</dbReference>
<accession>A0A419W392</accession>
<protein>
    <recommendedName>
        <fullName evidence="4">DUF4149 domain-containing protein</fullName>
    </recommendedName>
</protein>
<reference evidence="2 3" key="1">
    <citation type="submission" date="2018-09" db="EMBL/GenBank/DDBJ databases">
        <title>Genomic Encyclopedia of Archaeal and Bacterial Type Strains, Phase II (KMG-II): from individual species to whole genera.</title>
        <authorList>
            <person name="Goeker M."/>
        </authorList>
    </citation>
    <scope>NUCLEOTIDE SEQUENCE [LARGE SCALE GENOMIC DNA]</scope>
    <source>
        <strain evidence="2 3">DSM 27148</strain>
    </source>
</reference>
<evidence type="ECO:0008006" key="4">
    <source>
        <dbReference type="Google" id="ProtNLM"/>
    </source>
</evidence>
<keyword evidence="1" id="KW-0472">Membrane</keyword>
<evidence type="ECO:0000313" key="2">
    <source>
        <dbReference type="EMBL" id="RKD89770.1"/>
    </source>
</evidence>
<feature type="transmembrane region" description="Helical" evidence="1">
    <location>
        <begin position="120"/>
        <end position="141"/>
    </location>
</feature>
<proteinExistence type="predicted"/>
<sequence>MSWYLKFKAFLFPFWAGLISAISFLEAWIKFRADGVTREIGLSIGSLVFTVLNRIELTILLIIWLLLFLQNKRHVFKIVSENILICLISLVLLLQTIWLLPNLVHRAEEIIAGNQPSSSSVHMVFIIFEAIKLILLVILSFKANRNNEEFTPKI</sequence>
<keyword evidence="1" id="KW-1133">Transmembrane helix</keyword>
<dbReference type="OrthoDB" id="1098954at2"/>
<dbReference type="RefSeq" id="WP_120271221.1">
    <property type="nucleotide sequence ID" value="NZ_RAPN01000001.1"/>
</dbReference>
<keyword evidence="3" id="KW-1185">Reference proteome</keyword>
<name>A0A419W392_9BACT</name>
<evidence type="ECO:0000256" key="1">
    <source>
        <dbReference type="SAM" id="Phobius"/>
    </source>
</evidence>
<feature type="transmembrane region" description="Helical" evidence="1">
    <location>
        <begin position="81"/>
        <end position="100"/>
    </location>
</feature>
<gene>
    <name evidence="2" type="ORF">BC643_0103</name>
</gene>
<dbReference type="AlphaFoldDB" id="A0A419W392"/>
<organism evidence="2 3">
    <name type="scientific">Mangrovibacterium diazotrophicum</name>
    <dbReference type="NCBI Taxonomy" id="1261403"/>
    <lineage>
        <taxon>Bacteria</taxon>
        <taxon>Pseudomonadati</taxon>
        <taxon>Bacteroidota</taxon>
        <taxon>Bacteroidia</taxon>
        <taxon>Marinilabiliales</taxon>
        <taxon>Prolixibacteraceae</taxon>
        <taxon>Mangrovibacterium</taxon>
    </lineage>
</organism>
<comment type="caution">
    <text evidence="2">The sequence shown here is derived from an EMBL/GenBank/DDBJ whole genome shotgun (WGS) entry which is preliminary data.</text>
</comment>
<dbReference type="EMBL" id="RAPN01000001">
    <property type="protein sequence ID" value="RKD89770.1"/>
    <property type="molecule type" value="Genomic_DNA"/>
</dbReference>
<evidence type="ECO:0000313" key="3">
    <source>
        <dbReference type="Proteomes" id="UP000283387"/>
    </source>
</evidence>
<keyword evidence="1" id="KW-0812">Transmembrane</keyword>
<feature type="transmembrane region" description="Helical" evidence="1">
    <location>
        <begin position="51"/>
        <end position="69"/>
    </location>
</feature>